<protein>
    <submittedName>
        <fullName evidence="2">MarR family transcriptional regulator</fullName>
    </submittedName>
</protein>
<accession>A0A5B1M533</accession>
<dbReference type="SUPFAM" id="SSF46785">
    <property type="entry name" value="Winged helix' DNA-binding domain"/>
    <property type="match status" value="1"/>
</dbReference>
<dbReference type="SMART" id="SM00347">
    <property type="entry name" value="HTH_MARR"/>
    <property type="match status" value="1"/>
</dbReference>
<dbReference type="PROSITE" id="PS50995">
    <property type="entry name" value="HTH_MARR_2"/>
    <property type="match status" value="1"/>
</dbReference>
<dbReference type="PRINTS" id="PR00598">
    <property type="entry name" value="HTHMARR"/>
</dbReference>
<dbReference type="PANTHER" id="PTHR33164:SF104">
    <property type="entry name" value="TRANSCRIPTIONAL REGULATORY PROTEIN"/>
    <property type="match status" value="1"/>
</dbReference>
<reference evidence="2 3" key="1">
    <citation type="submission" date="2019-09" db="EMBL/GenBank/DDBJ databases">
        <title>Nocardioides panacisoli sp. nov., isolated from the soil of a ginseng field.</title>
        <authorList>
            <person name="Cho C."/>
        </authorList>
    </citation>
    <scope>NUCLEOTIDE SEQUENCE [LARGE SCALE GENOMIC DNA]</scope>
    <source>
        <strain evidence="2 3">BN140041</strain>
    </source>
</reference>
<evidence type="ECO:0000313" key="2">
    <source>
        <dbReference type="EMBL" id="KAA1427786.1"/>
    </source>
</evidence>
<dbReference type="EMBL" id="VUJW01000003">
    <property type="protein sequence ID" value="KAA1427786.1"/>
    <property type="molecule type" value="Genomic_DNA"/>
</dbReference>
<feature type="domain" description="HTH marR-type" evidence="1">
    <location>
        <begin position="25"/>
        <end position="160"/>
    </location>
</feature>
<dbReference type="GO" id="GO:0003700">
    <property type="term" value="F:DNA-binding transcription factor activity"/>
    <property type="evidence" value="ECO:0007669"/>
    <property type="project" value="InterPro"/>
</dbReference>
<sequence length="164" mass="18507">MKSKDHVGRVMDQWARERPDLDVSPQGVIGRLHRIGMRLTEELVAEYAKFGLGEGEFDVLATLRRGGAPYRLTPTEIAERTMVSSGAVSKRVDRCERHGWVTREPSVTDGRGRVVVLTGAGKRLIDRAFTAHIANEHRLLEGLSRRQRDDLARLLEQWARQLGV</sequence>
<dbReference type="InterPro" id="IPR000835">
    <property type="entry name" value="HTH_MarR-typ"/>
</dbReference>
<dbReference type="InterPro" id="IPR039422">
    <property type="entry name" value="MarR/SlyA-like"/>
</dbReference>
<evidence type="ECO:0000313" key="3">
    <source>
        <dbReference type="Proteomes" id="UP000324351"/>
    </source>
</evidence>
<dbReference type="AlphaFoldDB" id="A0A5B1M533"/>
<dbReference type="InterPro" id="IPR036388">
    <property type="entry name" value="WH-like_DNA-bd_sf"/>
</dbReference>
<proteinExistence type="predicted"/>
<comment type="caution">
    <text evidence="2">The sequence shown here is derived from an EMBL/GenBank/DDBJ whole genome shotgun (WGS) entry which is preliminary data.</text>
</comment>
<dbReference type="GO" id="GO:0006950">
    <property type="term" value="P:response to stress"/>
    <property type="evidence" value="ECO:0007669"/>
    <property type="project" value="TreeGrafter"/>
</dbReference>
<dbReference type="Gene3D" id="1.10.10.10">
    <property type="entry name" value="Winged helix-like DNA-binding domain superfamily/Winged helix DNA-binding domain"/>
    <property type="match status" value="1"/>
</dbReference>
<name>A0A5B1M533_9ACTN</name>
<dbReference type="Proteomes" id="UP000324351">
    <property type="component" value="Unassembled WGS sequence"/>
</dbReference>
<reference evidence="2 3" key="2">
    <citation type="submission" date="2019-09" db="EMBL/GenBank/DDBJ databases">
        <authorList>
            <person name="Jin C."/>
        </authorList>
    </citation>
    <scope>NUCLEOTIDE SEQUENCE [LARGE SCALE GENOMIC DNA]</scope>
    <source>
        <strain evidence="2 3">BN140041</strain>
    </source>
</reference>
<organism evidence="2 3">
    <name type="scientific">Nocardioides antri</name>
    <dbReference type="NCBI Taxonomy" id="2607659"/>
    <lineage>
        <taxon>Bacteria</taxon>
        <taxon>Bacillati</taxon>
        <taxon>Actinomycetota</taxon>
        <taxon>Actinomycetes</taxon>
        <taxon>Propionibacteriales</taxon>
        <taxon>Nocardioidaceae</taxon>
        <taxon>Nocardioides</taxon>
    </lineage>
</organism>
<evidence type="ECO:0000259" key="1">
    <source>
        <dbReference type="PROSITE" id="PS50995"/>
    </source>
</evidence>
<dbReference type="RefSeq" id="WP_149750208.1">
    <property type="nucleotide sequence ID" value="NZ_VUJW01000003.1"/>
</dbReference>
<dbReference type="Pfam" id="PF12802">
    <property type="entry name" value="MarR_2"/>
    <property type="match status" value="1"/>
</dbReference>
<dbReference type="PANTHER" id="PTHR33164">
    <property type="entry name" value="TRANSCRIPTIONAL REGULATOR, MARR FAMILY"/>
    <property type="match status" value="1"/>
</dbReference>
<keyword evidence="3" id="KW-1185">Reference proteome</keyword>
<dbReference type="InterPro" id="IPR036390">
    <property type="entry name" value="WH_DNA-bd_sf"/>
</dbReference>
<gene>
    <name evidence="2" type="ORF">F0U47_10185</name>
</gene>